<dbReference type="InterPro" id="IPR050266">
    <property type="entry name" value="AB_hydrolase_sf"/>
</dbReference>
<evidence type="ECO:0000313" key="4">
    <source>
        <dbReference type="Proteomes" id="UP001162318"/>
    </source>
</evidence>
<dbReference type="Pfam" id="PF00561">
    <property type="entry name" value="Abhydrolase_1"/>
    <property type="match status" value="1"/>
</dbReference>
<dbReference type="PANTHER" id="PTHR43798">
    <property type="entry name" value="MONOACYLGLYCEROL LIPASE"/>
    <property type="match status" value="1"/>
</dbReference>
<accession>A0AA42WZE7</accession>
<evidence type="ECO:0000313" key="3">
    <source>
        <dbReference type="EMBL" id="MDH2134630.1"/>
    </source>
</evidence>
<evidence type="ECO:0000256" key="1">
    <source>
        <dbReference type="SAM" id="SignalP"/>
    </source>
</evidence>
<gene>
    <name evidence="3" type="ORF">N5J77_26195</name>
</gene>
<feature type="signal peptide" evidence="1">
    <location>
        <begin position="1"/>
        <end position="23"/>
    </location>
</feature>
<comment type="caution">
    <text evidence="3">The sequence shown here is derived from an EMBL/GenBank/DDBJ whole genome shotgun (WGS) entry which is preliminary data.</text>
</comment>
<sequence length="313" mass="32692">MACRRWALCALFPLSLAATQAMAADRAGRADRADTRCRPAPAGIDVDAATDVRVHVRTIGAGRPILFIPSLARGASDFDDIAQRLATQGYMAILPDPRGTGATTGPAPGSLFDLAHDAQVAVEALCDGPVDVVGHAFGNRVARALAASSPATVRAVVLLAGGGKAKPLPQVGDSIAVSAAQGALPDDQRLGALQTAFFAPGHDPSVWLTGWYAKAKTYQGLAMQGSTIDQWWSGGNAPILLVQADADPVAPAGNVEELRKDIGARLRTVTLRQASHAILPEQPDAVTFLLARYFAGERDEAQLQRGADALIRP</sequence>
<dbReference type="InterPro" id="IPR029058">
    <property type="entry name" value="AB_hydrolase_fold"/>
</dbReference>
<protein>
    <submittedName>
        <fullName evidence="3">Alpha/beta hydrolase</fullName>
    </submittedName>
</protein>
<organism evidence="3 4">
    <name type="scientific">Sphingobium yanoikuyae</name>
    <name type="common">Sphingomonas yanoikuyae</name>
    <dbReference type="NCBI Taxonomy" id="13690"/>
    <lineage>
        <taxon>Bacteria</taxon>
        <taxon>Pseudomonadati</taxon>
        <taxon>Pseudomonadota</taxon>
        <taxon>Alphaproteobacteria</taxon>
        <taxon>Sphingomonadales</taxon>
        <taxon>Sphingomonadaceae</taxon>
        <taxon>Sphingobium</taxon>
    </lineage>
</organism>
<dbReference type="AlphaFoldDB" id="A0AA42WZE7"/>
<dbReference type="PANTHER" id="PTHR43798:SF33">
    <property type="entry name" value="HYDROLASE, PUTATIVE (AFU_ORTHOLOGUE AFUA_2G14860)-RELATED"/>
    <property type="match status" value="1"/>
</dbReference>
<feature type="chain" id="PRO_5041240820" evidence="1">
    <location>
        <begin position="24"/>
        <end position="313"/>
    </location>
</feature>
<keyword evidence="3" id="KW-0378">Hydrolase</keyword>
<proteinExistence type="predicted"/>
<dbReference type="RefSeq" id="WP_279730422.1">
    <property type="nucleotide sequence ID" value="NZ_JAOCKX010000063.1"/>
</dbReference>
<dbReference type="PRINTS" id="PR00111">
    <property type="entry name" value="ABHYDROLASE"/>
</dbReference>
<feature type="domain" description="AB hydrolase-1" evidence="2">
    <location>
        <begin position="64"/>
        <end position="281"/>
    </location>
</feature>
<evidence type="ECO:0000259" key="2">
    <source>
        <dbReference type="Pfam" id="PF00561"/>
    </source>
</evidence>
<dbReference type="Gene3D" id="3.40.50.1820">
    <property type="entry name" value="alpha/beta hydrolase"/>
    <property type="match status" value="1"/>
</dbReference>
<keyword evidence="1" id="KW-0732">Signal</keyword>
<dbReference type="SUPFAM" id="SSF53474">
    <property type="entry name" value="alpha/beta-Hydrolases"/>
    <property type="match status" value="1"/>
</dbReference>
<reference evidence="3" key="1">
    <citation type="submission" date="2022-09" db="EMBL/GenBank/DDBJ databases">
        <title>Intensive care unit water sources are persistently colonized with multi-drug resistant bacteria and are the site of extensive horizontal gene transfer of antibiotic resistance genes.</title>
        <authorList>
            <person name="Diorio-Toth L."/>
        </authorList>
    </citation>
    <scope>NUCLEOTIDE SEQUENCE</scope>
    <source>
        <strain evidence="3">GD03659</strain>
    </source>
</reference>
<name>A0AA42WZE7_SPHYA</name>
<dbReference type="InterPro" id="IPR000073">
    <property type="entry name" value="AB_hydrolase_1"/>
</dbReference>
<dbReference type="Proteomes" id="UP001162318">
    <property type="component" value="Unassembled WGS sequence"/>
</dbReference>
<dbReference type="EMBL" id="JAOCKX010000063">
    <property type="protein sequence ID" value="MDH2134630.1"/>
    <property type="molecule type" value="Genomic_DNA"/>
</dbReference>
<dbReference type="GO" id="GO:0016020">
    <property type="term" value="C:membrane"/>
    <property type="evidence" value="ECO:0007669"/>
    <property type="project" value="TreeGrafter"/>
</dbReference>
<dbReference type="GO" id="GO:0016787">
    <property type="term" value="F:hydrolase activity"/>
    <property type="evidence" value="ECO:0007669"/>
    <property type="project" value="UniProtKB-KW"/>
</dbReference>